<sequence>MGERVVVTPGAASEPAAAGAAPKRVVPLGYGQGDSWSARMGRAWGPFGEAVDAAVRGRLGGWRRVVFAIGLGFTIGGFGYGLATPYHADETGFLTAIGGVLIGLTVPVRGFDERREKRD</sequence>
<organism evidence="2">
    <name type="scientific">uncultured Phycisphaerae bacterium</name>
    <dbReference type="NCBI Taxonomy" id="904963"/>
    <lineage>
        <taxon>Bacteria</taxon>
        <taxon>Pseudomonadati</taxon>
        <taxon>Planctomycetota</taxon>
        <taxon>Phycisphaerae</taxon>
        <taxon>environmental samples</taxon>
    </lineage>
</organism>
<feature type="transmembrane region" description="Helical" evidence="1">
    <location>
        <begin position="65"/>
        <end position="86"/>
    </location>
</feature>
<feature type="transmembrane region" description="Helical" evidence="1">
    <location>
        <begin position="92"/>
        <end position="111"/>
    </location>
</feature>
<evidence type="ECO:0000313" key="2">
    <source>
        <dbReference type="EMBL" id="CAA9417682.1"/>
    </source>
</evidence>
<name>A0A6J4PRB1_9BACT</name>
<keyword evidence="1" id="KW-1133">Transmembrane helix</keyword>
<gene>
    <name evidence="2" type="ORF">AVDCRST_MAG64-2676</name>
</gene>
<proteinExistence type="predicted"/>
<keyword evidence="1" id="KW-0812">Transmembrane</keyword>
<dbReference type="AlphaFoldDB" id="A0A6J4PRB1"/>
<evidence type="ECO:0000256" key="1">
    <source>
        <dbReference type="SAM" id="Phobius"/>
    </source>
</evidence>
<dbReference type="EMBL" id="CADCUQ010000603">
    <property type="protein sequence ID" value="CAA9417682.1"/>
    <property type="molecule type" value="Genomic_DNA"/>
</dbReference>
<accession>A0A6J4PRB1</accession>
<keyword evidence="1" id="KW-0472">Membrane</keyword>
<reference evidence="2" key="1">
    <citation type="submission" date="2020-02" db="EMBL/GenBank/DDBJ databases">
        <authorList>
            <person name="Meier V. D."/>
        </authorList>
    </citation>
    <scope>NUCLEOTIDE SEQUENCE</scope>
    <source>
        <strain evidence="2">AVDCRST_MAG64</strain>
    </source>
</reference>
<protein>
    <submittedName>
        <fullName evidence="2">Uncharacterized protein</fullName>
    </submittedName>
</protein>